<evidence type="ECO:0000256" key="6">
    <source>
        <dbReference type="RuleBase" id="RU361218"/>
    </source>
</evidence>
<reference evidence="7" key="1">
    <citation type="submission" date="2021-02" db="EMBL/GenBank/DDBJ databases">
        <authorList>
            <person name="Nowell W R."/>
        </authorList>
    </citation>
    <scope>NUCLEOTIDE SEQUENCE</scope>
</reference>
<evidence type="ECO:0000256" key="1">
    <source>
        <dbReference type="ARBA" id="ARBA00004141"/>
    </source>
</evidence>
<dbReference type="PIRSF" id="PIRSF002419">
    <property type="entry name" value="Tetraspanin"/>
    <property type="match status" value="1"/>
</dbReference>
<dbReference type="EMBL" id="CAJNOV010000160">
    <property type="protein sequence ID" value="CAF1006369.1"/>
    <property type="molecule type" value="Genomic_DNA"/>
</dbReference>
<dbReference type="Proteomes" id="UP000663887">
    <property type="component" value="Unassembled WGS sequence"/>
</dbReference>
<dbReference type="PRINTS" id="PR00259">
    <property type="entry name" value="TMFOUR"/>
</dbReference>
<comment type="similarity">
    <text evidence="2 6">Belongs to the tetraspanin (TM4SF) family.</text>
</comment>
<evidence type="ECO:0000313" key="10">
    <source>
        <dbReference type="EMBL" id="CAF3982181.1"/>
    </source>
</evidence>
<dbReference type="PANTHER" id="PTHR19282">
    <property type="entry name" value="TETRASPANIN"/>
    <property type="match status" value="1"/>
</dbReference>
<dbReference type="Gene3D" id="1.10.1450.10">
    <property type="entry name" value="Tetraspanin"/>
    <property type="match status" value="1"/>
</dbReference>
<keyword evidence="5 6" id="KW-0472">Membrane</keyword>
<comment type="subcellular location">
    <subcellularLocation>
        <location evidence="1 6">Membrane</location>
        <topology evidence="1 6">Multi-pass membrane protein</topology>
    </subcellularLocation>
</comment>
<accession>A0A814H696</accession>
<proteinExistence type="inferred from homology"/>
<feature type="transmembrane region" description="Helical" evidence="6">
    <location>
        <begin position="104"/>
        <end position="127"/>
    </location>
</feature>
<protein>
    <recommendedName>
        <fullName evidence="6">Tetraspanin</fullName>
    </recommendedName>
</protein>
<dbReference type="AlphaFoldDB" id="A0A814H696"/>
<dbReference type="OrthoDB" id="6134317at2759"/>
<organism evidence="7 12">
    <name type="scientific">Rotaria magnacalcarata</name>
    <dbReference type="NCBI Taxonomy" id="392030"/>
    <lineage>
        <taxon>Eukaryota</taxon>
        <taxon>Metazoa</taxon>
        <taxon>Spiralia</taxon>
        <taxon>Gnathifera</taxon>
        <taxon>Rotifera</taxon>
        <taxon>Eurotatoria</taxon>
        <taxon>Bdelloidea</taxon>
        <taxon>Philodinida</taxon>
        <taxon>Philodinidae</taxon>
        <taxon>Rotaria</taxon>
    </lineage>
</organism>
<dbReference type="PANTHER" id="PTHR19282:SF551">
    <property type="entry name" value="RE08073P-RELATED"/>
    <property type="match status" value="1"/>
</dbReference>
<evidence type="ECO:0000313" key="12">
    <source>
        <dbReference type="Proteomes" id="UP000663855"/>
    </source>
</evidence>
<dbReference type="EMBL" id="CAJNRG010003185">
    <property type="protein sequence ID" value="CAF2053959.1"/>
    <property type="molecule type" value="Genomic_DNA"/>
</dbReference>
<evidence type="ECO:0000313" key="7">
    <source>
        <dbReference type="EMBL" id="CAF1006369.1"/>
    </source>
</evidence>
<sequence length="287" mass="32011">MASGLGHGSMSFSMKFIRFLIVLLNVVFIVVGIALLVIGIYFVKNTKMQQLRPLFNADLATTDSQNLSTIEIVAFVFIGIGGIILLIGFLGCCGAIKTFRFLHLIYAIIIGGIILAEIGLVIFYAIYENRFKSNFVNKLKESIVNNYVGTPIDNASSTNPISMSWDFLQFNLQCCGAINKTDYMNALHWNRTNPYEPNTILTVPFTCCPLNTTKNWNQLPKHMAEASKCAITGVNSYSEGCFDGLADLLDRYKKYIIIGLMVLVGIEIFACLFAILLFRRKDEYSAL</sequence>
<dbReference type="EMBL" id="CAJOBH010223683">
    <property type="protein sequence ID" value="CAF5039719.1"/>
    <property type="molecule type" value="Genomic_DNA"/>
</dbReference>
<dbReference type="InterPro" id="IPR000301">
    <property type="entry name" value="Tetraspanin_animals"/>
</dbReference>
<dbReference type="Proteomes" id="UP000681967">
    <property type="component" value="Unassembled WGS sequence"/>
</dbReference>
<dbReference type="Proteomes" id="UP000663834">
    <property type="component" value="Unassembled WGS sequence"/>
</dbReference>
<evidence type="ECO:0000313" key="9">
    <source>
        <dbReference type="EMBL" id="CAF2053959.1"/>
    </source>
</evidence>
<feature type="transmembrane region" description="Helical" evidence="6">
    <location>
        <begin position="20"/>
        <end position="43"/>
    </location>
</feature>
<dbReference type="Proteomes" id="UP000663855">
    <property type="component" value="Unassembled WGS sequence"/>
</dbReference>
<evidence type="ECO:0000313" key="8">
    <source>
        <dbReference type="EMBL" id="CAF1402889.1"/>
    </source>
</evidence>
<evidence type="ECO:0000256" key="4">
    <source>
        <dbReference type="ARBA" id="ARBA00022989"/>
    </source>
</evidence>
<comment type="caution">
    <text evidence="7">The sequence shown here is derived from an EMBL/GenBank/DDBJ whole genome shotgun (WGS) entry which is preliminary data.</text>
</comment>
<feature type="transmembrane region" description="Helical" evidence="6">
    <location>
        <begin position="255"/>
        <end position="278"/>
    </location>
</feature>
<evidence type="ECO:0000256" key="2">
    <source>
        <dbReference type="ARBA" id="ARBA00006840"/>
    </source>
</evidence>
<dbReference type="InterPro" id="IPR008952">
    <property type="entry name" value="Tetraspanin_EC2_sf"/>
</dbReference>
<dbReference type="CDD" id="cd03127">
    <property type="entry name" value="tetraspanin_LEL"/>
    <property type="match status" value="1"/>
</dbReference>
<dbReference type="SUPFAM" id="SSF48652">
    <property type="entry name" value="Tetraspanin"/>
    <property type="match status" value="1"/>
</dbReference>
<gene>
    <name evidence="11" type="ORF">BYL167_LOCUS56779</name>
    <name evidence="7" type="ORF">CJN711_LOCUS2608</name>
    <name evidence="8" type="ORF">KQP761_LOCUS9791</name>
    <name evidence="10" type="ORF">UXM345_LOCUS15109</name>
    <name evidence="9" type="ORF">XDN619_LOCUS9254</name>
</gene>
<feature type="transmembrane region" description="Helical" evidence="6">
    <location>
        <begin position="72"/>
        <end position="92"/>
    </location>
</feature>
<evidence type="ECO:0000256" key="5">
    <source>
        <dbReference type="ARBA" id="ARBA00023136"/>
    </source>
</evidence>
<evidence type="ECO:0000256" key="3">
    <source>
        <dbReference type="ARBA" id="ARBA00022692"/>
    </source>
</evidence>
<name>A0A814H696_9BILA</name>
<keyword evidence="3 6" id="KW-0812">Transmembrane</keyword>
<dbReference type="Proteomes" id="UP000663842">
    <property type="component" value="Unassembled WGS sequence"/>
</dbReference>
<dbReference type="EMBL" id="CAJOBF010001771">
    <property type="protein sequence ID" value="CAF3982181.1"/>
    <property type="molecule type" value="Genomic_DNA"/>
</dbReference>
<dbReference type="GO" id="GO:0005886">
    <property type="term" value="C:plasma membrane"/>
    <property type="evidence" value="ECO:0007669"/>
    <property type="project" value="TreeGrafter"/>
</dbReference>
<dbReference type="InterPro" id="IPR018499">
    <property type="entry name" value="Tetraspanin/Peripherin"/>
</dbReference>
<keyword evidence="4 6" id="KW-1133">Transmembrane helix</keyword>
<evidence type="ECO:0000313" key="11">
    <source>
        <dbReference type="EMBL" id="CAF5039719.1"/>
    </source>
</evidence>
<dbReference type="Pfam" id="PF00335">
    <property type="entry name" value="Tetraspanin"/>
    <property type="match status" value="1"/>
</dbReference>
<dbReference type="EMBL" id="CAJNOW010004027">
    <property type="protein sequence ID" value="CAF1402889.1"/>
    <property type="molecule type" value="Genomic_DNA"/>
</dbReference>